<dbReference type="EMBL" id="UWXJ01000001">
    <property type="protein sequence ID" value="VCY81412.1"/>
    <property type="molecule type" value="Genomic_DNA"/>
</dbReference>
<dbReference type="PROSITE" id="PS51257">
    <property type="entry name" value="PROKAR_LIPOPROTEIN"/>
    <property type="match status" value="1"/>
</dbReference>
<gene>
    <name evidence="1" type="ORF">BANRA_00031</name>
</gene>
<evidence type="ECO:0000313" key="1">
    <source>
        <dbReference type="EMBL" id="VCY81412.1"/>
    </source>
</evidence>
<organism evidence="1 2">
    <name type="scientific">Escherichia coli</name>
    <dbReference type="NCBI Taxonomy" id="562"/>
    <lineage>
        <taxon>Bacteria</taxon>
        <taxon>Pseudomonadati</taxon>
        <taxon>Pseudomonadota</taxon>
        <taxon>Gammaproteobacteria</taxon>
        <taxon>Enterobacterales</taxon>
        <taxon>Enterobacteriaceae</taxon>
        <taxon>Escherichia</taxon>
    </lineage>
</organism>
<dbReference type="Proteomes" id="UP000281521">
    <property type="component" value="Unassembled WGS sequence"/>
</dbReference>
<proteinExistence type="predicted"/>
<sequence>MSKRTDTFLFVLIQKISSVGVQTGVVLYGCVTLLMTSFDVQQHHGHDISRQLVLSLRNKFSELGYARKLLVMWENLVEFGRIDLEAELLNRGVLNENGPPWRSVYMNLVPDSESKISFIILILIQFVWFD</sequence>
<name>A0A3P5DJM5_ECOLX</name>
<accession>A0A3P5DJM5</accession>
<reference evidence="1 2" key="1">
    <citation type="submission" date="2018-10" db="EMBL/GenBank/DDBJ databases">
        <authorList>
            <person name="Noll B N."/>
        </authorList>
    </citation>
    <scope>NUCLEOTIDE SEQUENCE [LARGE SCALE GENOMIC DNA]</scope>
    <source>
        <strain evidence="1">Ecoli022</strain>
    </source>
</reference>
<dbReference type="AlphaFoldDB" id="A0A3P5DJM5"/>
<protein>
    <submittedName>
        <fullName evidence="1">Uncharacterized protein</fullName>
    </submittedName>
</protein>
<evidence type="ECO:0000313" key="2">
    <source>
        <dbReference type="Proteomes" id="UP000281521"/>
    </source>
</evidence>